<dbReference type="EMBL" id="CP099489">
    <property type="protein sequence ID" value="USQ79487.1"/>
    <property type="molecule type" value="Genomic_DNA"/>
</dbReference>
<dbReference type="Pfam" id="PF08818">
    <property type="entry name" value="DUF1801"/>
    <property type="match status" value="1"/>
</dbReference>
<keyword evidence="3" id="KW-1185">Reference proteome</keyword>
<name>A0ABY4YSC5_9MICO</name>
<reference evidence="2" key="1">
    <citation type="submission" date="2022-06" db="EMBL/GenBank/DDBJ databases">
        <title>Ornithinimicrobium HY1793.</title>
        <authorList>
            <person name="Huang Y."/>
        </authorList>
    </citation>
    <scope>NUCLEOTIDE SEQUENCE</scope>
    <source>
        <strain evidence="2">HY1793</strain>
    </source>
</reference>
<dbReference type="Proteomes" id="UP001056455">
    <property type="component" value="Chromosome"/>
</dbReference>
<proteinExistence type="predicted"/>
<dbReference type="InterPro" id="IPR014922">
    <property type="entry name" value="YdhG-like"/>
</dbReference>
<dbReference type="SUPFAM" id="SSF159888">
    <property type="entry name" value="YdhG-like"/>
    <property type="match status" value="1"/>
</dbReference>
<accession>A0ABY4YSC5</accession>
<evidence type="ECO:0000313" key="3">
    <source>
        <dbReference type="Proteomes" id="UP001056455"/>
    </source>
</evidence>
<dbReference type="Gene3D" id="3.90.1150.200">
    <property type="match status" value="1"/>
</dbReference>
<gene>
    <name evidence="2" type="ORF">NF556_18095</name>
</gene>
<protein>
    <submittedName>
        <fullName evidence="2">DUF1801 domain-containing protein</fullName>
    </submittedName>
</protein>
<evidence type="ECO:0000313" key="2">
    <source>
        <dbReference type="EMBL" id="USQ79487.1"/>
    </source>
</evidence>
<evidence type="ECO:0000259" key="1">
    <source>
        <dbReference type="Pfam" id="PF08818"/>
    </source>
</evidence>
<dbReference type="RefSeq" id="WP_252592594.1">
    <property type="nucleotide sequence ID" value="NZ_CP099489.1"/>
</dbReference>
<feature type="domain" description="YdhG-like" evidence="1">
    <location>
        <begin position="19"/>
        <end position="111"/>
    </location>
</feature>
<organism evidence="2 3">
    <name type="scientific">Ornithinimicrobium faecis</name>
    <dbReference type="NCBI Taxonomy" id="2934158"/>
    <lineage>
        <taxon>Bacteria</taxon>
        <taxon>Bacillati</taxon>
        <taxon>Actinomycetota</taxon>
        <taxon>Actinomycetes</taxon>
        <taxon>Micrococcales</taxon>
        <taxon>Ornithinimicrobiaceae</taxon>
        <taxon>Ornithinimicrobium</taxon>
    </lineage>
</organism>
<sequence>MTTVVDHDAYIEAAPEAFQPLLTRLRAILARALPEAEEMVAYNMPGFRIGGTVVASYAAFSRQCGLYLLPGAIAEQADEIAAAGLKATKTGITFSPRKPIPDDLVERLAQASSKEAAGG</sequence>